<dbReference type="Pfam" id="PF00583">
    <property type="entry name" value="Acetyltransf_1"/>
    <property type="match status" value="1"/>
</dbReference>
<dbReference type="EC" id="2.3.1.-" evidence="2"/>
<protein>
    <submittedName>
        <fullName evidence="2">GNAT family N-acetyltransferase</fullName>
        <ecNumber evidence="2">2.3.1.-</ecNumber>
    </submittedName>
</protein>
<dbReference type="PANTHER" id="PTHR41700">
    <property type="entry name" value="GCN5-RELATED N-ACETYLTRANSFERASE"/>
    <property type="match status" value="1"/>
</dbReference>
<accession>A0ABV9DJI6</accession>
<dbReference type="RefSeq" id="WP_390296382.1">
    <property type="nucleotide sequence ID" value="NZ_JBHSFU010000007.1"/>
</dbReference>
<keyword evidence="3" id="KW-1185">Reference proteome</keyword>
<reference evidence="3" key="1">
    <citation type="journal article" date="2019" name="Int. J. Syst. Evol. Microbiol.">
        <title>The Global Catalogue of Microorganisms (GCM) 10K type strain sequencing project: providing services to taxonomists for standard genome sequencing and annotation.</title>
        <authorList>
            <consortium name="The Broad Institute Genomics Platform"/>
            <consortium name="The Broad Institute Genome Sequencing Center for Infectious Disease"/>
            <person name="Wu L."/>
            <person name="Ma J."/>
        </authorList>
    </citation>
    <scope>NUCLEOTIDE SEQUENCE [LARGE SCALE GENOMIC DNA]</scope>
    <source>
        <strain evidence="3">CGMCC 4.7426</strain>
    </source>
</reference>
<dbReference type="SUPFAM" id="SSF55729">
    <property type="entry name" value="Acyl-CoA N-acyltransferases (Nat)"/>
    <property type="match status" value="1"/>
</dbReference>
<organism evidence="2 3">
    <name type="scientific">Virgibacillus kekensis</name>
    <dbReference type="NCBI Taxonomy" id="202261"/>
    <lineage>
        <taxon>Bacteria</taxon>
        <taxon>Bacillati</taxon>
        <taxon>Bacillota</taxon>
        <taxon>Bacilli</taxon>
        <taxon>Bacillales</taxon>
        <taxon>Bacillaceae</taxon>
        <taxon>Virgibacillus</taxon>
    </lineage>
</organism>
<dbReference type="Proteomes" id="UP001595989">
    <property type="component" value="Unassembled WGS sequence"/>
</dbReference>
<dbReference type="InterPro" id="IPR000182">
    <property type="entry name" value="GNAT_dom"/>
</dbReference>
<comment type="caution">
    <text evidence="2">The sequence shown here is derived from an EMBL/GenBank/DDBJ whole genome shotgun (WGS) entry which is preliminary data.</text>
</comment>
<keyword evidence="2" id="KW-0012">Acyltransferase</keyword>
<dbReference type="PANTHER" id="PTHR41700:SF1">
    <property type="entry name" value="N-ACETYLTRANSFERASE DOMAIN-CONTAINING PROTEIN"/>
    <property type="match status" value="1"/>
</dbReference>
<dbReference type="InterPro" id="IPR016181">
    <property type="entry name" value="Acyl_CoA_acyltransferase"/>
</dbReference>
<dbReference type="PROSITE" id="PS51186">
    <property type="entry name" value="GNAT"/>
    <property type="match status" value="1"/>
</dbReference>
<keyword evidence="2" id="KW-0808">Transferase</keyword>
<feature type="domain" description="N-acetyltransferase" evidence="1">
    <location>
        <begin position="5"/>
        <end position="148"/>
    </location>
</feature>
<evidence type="ECO:0000259" key="1">
    <source>
        <dbReference type="PROSITE" id="PS51186"/>
    </source>
</evidence>
<proteinExistence type="predicted"/>
<dbReference type="InterPro" id="IPR038764">
    <property type="entry name" value="GNAT_N_AcTrfase_prd"/>
</dbReference>
<dbReference type="GO" id="GO:0016746">
    <property type="term" value="F:acyltransferase activity"/>
    <property type="evidence" value="ECO:0007669"/>
    <property type="project" value="UniProtKB-KW"/>
</dbReference>
<name>A0ABV9DJI6_9BACI</name>
<evidence type="ECO:0000313" key="3">
    <source>
        <dbReference type="Proteomes" id="UP001595989"/>
    </source>
</evidence>
<evidence type="ECO:0000313" key="2">
    <source>
        <dbReference type="EMBL" id="MFC4558982.1"/>
    </source>
</evidence>
<gene>
    <name evidence="2" type="ORF">ACFO3D_12340</name>
</gene>
<sequence length="263" mass="30056">MAGEITIRQLETIEELTRMQQVEQTVWQMSPIPVHQTFTALQHGGVILGAFDGPKMVGFLYSFAGFGKNATYLCSHMLGILPDYRKSGLGTHMKLKQADVARELGYSMITWTFDPLESQNAYLNLHKLGAVGAAYKENYYGSMDDQLNQGLPTDRFQVEWDVHAKQLEPSSTFDQDKVLLDTNEAGKPCLHLSRFHSHTNNWFVAIPWGFQEIKKHDIELTREWRSKTGEAFRLLFAKGFTAVDLVNDPTRKTSYYKFSNEDY</sequence>
<dbReference type="Gene3D" id="3.40.630.30">
    <property type="match status" value="1"/>
</dbReference>
<dbReference type="CDD" id="cd04301">
    <property type="entry name" value="NAT_SF"/>
    <property type="match status" value="1"/>
</dbReference>
<dbReference type="EMBL" id="JBHSFU010000007">
    <property type="protein sequence ID" value="MFC4558982.1"/>
    <property type="molecule type" value="Genomic_DNA"/>
</dbReference>